<sequence length="522" mass="57105">MLAAITNLNAVRALASFSQTDSPSLSHSLLGIDIDWVHHYPLLHVEHSIILHLQIKYIRIAKFKVMALVKEDCCEESHKYMGFALHQAKLALEALEVPVGCVILEEGNIIASGRNRTNETRNATRHAEMEAIDELIGQWRKDGLSPSQVAEKFSKCVLYVTCEPCIMCASALSFLGIKEVYYGCGNDKFGGCGSILPLHIGSSQTEEGQGGKGYKCSGGIMAEEAVSLFKCFYEQGNPNAPKPHRPVVVCLFFEHLAGHGYIISPTSPAAVQRDNYETASFVEDDDESYGEVNRIIGSRMAAGGGGAAMEYLIEWKDGHSPSWVPSSYIAADVVSEYETPWWTAARKADDQALAQLLESSEGRRDANTVDENGRTALLFVAGLGSDKCVRLLSEAGADLDHRDIRGGLTALHMAAGYVQPDAVAALVELGADAEVEDERGLTPLELAREILKTTPKGNPMQFGRRIGLEKVISILEDQVFEYAEVEEILEKRGRGKDVEYLVKWKDGGDCDWVKGVHVAEDV</sequence>
<evidence type="ECO:0000256" key="2">
    <source>
        <dbReference type="ARBA" id="ARBA00022833"/>
    </source>
</evidence>
<feature type="repeat" description="ANK" evidence="3">
    <location>
        <begin position="372"/>
        <end position="404"/>
    </location>
</feature>
<dbReference type="Pfam" id="PF12796">
    <property type="entry name" value="Ank_2"/>
    <property type="match status" value="1"/>
</dbReference>
<comment type="caution">
    <text evidence="6">The sequence shown here is derived from an EMBL/GenBank/DDBJ whole genome shotgun (WGS) entry which is preliminary data.</text>
</comment>
<feature type="repeat" description="ANK" evidence="3">
    <location>
        <begin position="406"/>
        <end position="438"/>
    </location>
</feature>
<evidence type="ECO:0000256" key="1">
    <source>
        <dbReference type="ARBA" id="ARBA00022723"/>
    </source>
</evidence>
<keyword evidence="2" id="KW-0862">Zinc</keyword>
<protein>
    <recommendedName>
        <fullName evidence="8">CMP/dCMP-type deaminase domain-containing protein</fullName>
    </recommendedName>
</protein>
<dbReference type="CDD" id="cd18629">
    <property type="entry name" value="CD2_cpSRP43_like"/>
    <property type="match status" value="2"/>
</dbReference>
<dbReference type="GO" id="GO:0002100">
    <property type="term" value="P:tRNA wobble adenosine to inosine editing"/>
    <property type="evidence" value="ECO:0007669"/>
    <property type="project" value="TreeGrafter"/>
</dbReference>
<accession>A0A8S9RBD4</accession>
<dbReference type="PROSITE" id="PS51747">
    <property type="entry name" value="CYT_DCMP_DEAMINASES_2"/>
    <property type="match status" value="1"/>
</dbReference>
<dbReference type="Gene3D" id="1.25.40.20">
    <property type="entry name" value="Ankyrin repeat-containing domain"/>
    <property type="match status" value="1"/>
</dbReference>
<dbReference type="InterPro" id="IPR002110">
    <property type="entry name" value="Ankyrin_rpt"/>
</dbReference>
<dbReference type="SUPFAM" id="SSF53927">
    <property type="entry name" value="Cytidine deaminase-like"/>
    <property type="match status" value="1"/>
</dbReference>
<proteinExistence type="predicted"/>
<keyword evidence="3" id="KW-0040">ANK repeat</keyword>
<dbReference type="SMART" id="SM00298">
    <property type="entry name" value="CHROMO"/>
    <property type="match status" value="2"/>
</dbReference>
<name>A0A8S9RBD4_BRACR</name>
<gene>
    <name evidence="6" type="ORF">F2Q69_00058504</name>
</gene>
<evidence type="ECO:0000256" key="3">
    <source>
        <dbReference type="PROSITE-ProRule" id="PRU00023"/>
    </source>
</evidence>
<dbReference type="InterPro" id="IPR000953">
    <property type="entry name" value="Chromo/chromo_shadow_dom"/>
</dbReference>
<dbReference type="SUPFAM" id="SSF48403">
    <property type="entry name" value="Ankyrin repeat"/>
    <property type="match status" value="1"/>
</dbReference>
<reference evidence="6" key="1">
    <citation type="submission" date="2019-12" db="EMBL/GenBank/DDBJ databases">
        <title>Genome sequencing and annotation of Brassica cretica.</title>
        <authorList>
            <person name="Studholme D.J."/>
            <person name="Sarris P."/>
        </authorList>
    </citation>
    <scope>NUCLEOTIDE SEQUENCE</scope>
    <source>
        <strain evidence="6">PFS-109/04</strain>
        <tissue evidence="6">Leaf</tissue>
    </source>
</reference>
<dbReference type="PROSITE" id="PS00903">
    <property type="entry name" value="CYT_DCMP_DEAMINASES_1"/>
    <property type="match status" value="1"/>
</dbReference>
<evidence type="ECO:0008006" key="8">
    <source>
        <dbReference type="Google" id="ProtNLM"/>
    </source>
</evidence>
<dbReference type="SMART" id="SM00248">
    <property type="entry name" value="ANK"/>
    <property type="match status" value="2"/>
</dbReference>
<feature type="domain" description="Chromo" evidence="4">
    <location>
        <begin position="483"/>
        <end position="522"/>
    </location>
</feature>
<dbReference type="PANTHER" id="PTHR11079">
    <property type="entry name" value="CYTOSINE DEAMINASE FAMILY MEMBER"/>
    <property type="match status" value="1"/>
</dbReference>
<dbReference type="GO" id="GO:0008270">
    <property type="term" value="F:zinc ion binding"/>
    <property type="evidence" value="ECO:0007669"/>
    <property type="project" value="InterPro"/>
</dbReference>
<dbReference type="SUPFAM" id="SSF54160">
    <property type="entry name" value="Chromo domain-like"/>
    <property type="match status" value="2"/>
</dbReference>
<dbReference type="Gene3D" id="2.40.50.40">
    <property type="match status" value="2"/>
</dbReference>
<dbReference type="InterPro" id="IPR036770">
    <property type="entry name" value="Ankyrin_rpt-contain_sf"/>
</dbReference>
<feature type="domain" description="CMP/dCMP-type deaminase" evidence="5">
    <location>
        <begin position="75"/>
        <end position="203"/>
    </location>
</feature>
<evidence type="ECO:0000259" key="5">
    <source>
        <dbReference type="PROSITE" id="PS51747"/>
    </source>
</evidence>
<evidence type="ECO:0000259" key="4">
    <source>
        <dbReference type="PROSITE" id="PS50013"/>
    </source>
</evidence>
<dbReference type="InterPro" id="IPR016192">
    <property type="entry name" value="APOBEC/CMP_deaminase_Zn-bd"/>
</dbReference>
<dbReference type="Pfam" id="PF00383">
    <property type="entry name" value="dCMP_cyt_deam_1"/>
    <property type="match status" value="1"/>
</dbReference>
<evidence type="ECO:0000313" key="7">
    <source>
        <dbReference type="Proteomes" id="UP000712600"/>
    </source>
</evidence>
<dbReference type="AlphaFoldDB" id="A0A8S9RBD4"/>
<dbReference type="Gene3D" id="3.40.140.10">
    <property type="entry name" value="Cytidine Deaminase, domain 2"/>
    <property type="match status" value="1"/>
</dbReference>
<organism evidence="6 7">
    <name type="scientific">Brassica cretica</name>
    <name type="common">Mustard</name>
    <dbReference type="NCBI Taxonomy" id="69181"/>
    <lineage>
        <taxon>Eukaryota</taxon>
        <taxon>Viridiplantae</taxon>
        <taxon>Streptophyta</taxon>
        <taxon>Embryophyta</taxon>
        <taxon>Tracheophyta</taxon>
        <taxon>Spermatophyta</taxon>
        <taxon>Magnoliopsida</taxon>
        <taxon>eudicotyledons</taxon>
        <taxon>Gunneridae</taxon>
        <taxon>Pentapetalae</taxon>
        <taxon>rosids</taxon>
        <taxon>malvids</taxon>
        <taxon>Brassicales</taxon>
        <taxon>Brassicaceae</taxon>
        <taxon>Brassiceae</taxon>
        <taxon>Brassica</taxon>
    </lineage>
</organism>
<dbReference type="PROSITE" id="PS50013">
    <property type="entry name" value="CHROMO_2"/>
    <property type="match status" value="1"/>
</dbReference>
<dbReference type="EMBL" id="QGKX02000095">
    <property type="protein sequence ID" value="KAF3570123.1"/>
    <property type="molecule type" value="Genomic_DNA"/>
</dbReference>
<dbReference type="GO" id="GO:0052717">
    <property type="term" value="F:tRNA-specific adenosine-34 deaminase activity"/>
    <property type="evidence" value="ECO:0007669"/>
    <property type="project" value="TreeGrafter"/>
</dbReference>
<dbReference type="PROSITE" id="PS50297">
    <property type="entry name" value="ANK_REP_REGION"/>
    <property type="match status" value="2"/>
</dbReference>
<evidence type="ECO:0000313" key="6">
    <source>
        <dbReference type="EMBL" id="KAF3570123.1"/>
    </source>
</evidence>
<dbReference type="InterPro" id="IPR016197">
    <property type="entry name" value="Chromo-like_dom_sf"/>
</dbReference>
<dbReference type="CDD" id="cd01285">
    <property type="entry name" value="nucleoside_deaminase"/>
    <property type="match status" value="1"/>
</dbReference>
<keyword evidence="1" id="KW-0479">Metal-binding</keyword>
<dbReference type="Proteomes" id="UP000712600">
    <property type="component" value="Unassembled WGS sequence"/>
</dbReference>
<dbReference type="InterPro" id="IPR016193">
    <property type="entry name" value="Cytidine_deaminase-like"/>
</dbReference>
<feature type="non-terminal residue" evidence="6">
    <location>
        <position position="1"/>
    </location>
</feature>
<dbReference type="PROSITE" id="PS50088">
    <property type="entry name" value="ANK_REPEAT"/>
    <property type="match status" value="2"/>
</dbReference>
<dbReference type="InterPro" id="IPR002125">
    <property type="entry name" value="CMP_dCMP_dom"/>
</dbReference>
<dbReference type="PANTHER" id="PTHR11079:SF185">
    <property type="entry name" value="CMP_DCMP-TYPE DEAMINASE DOMAIN-CONTAINING PROTEIN"/>
    <property type="match status" value="1"/>
</dbReference>